<dbReference type="Pfam" id="PF13927">
    <property type="entry name" value="Ig_3"/>
    <property type="match status" value="1"/>
</dbReference>
<dbReference type="InterPro" id="IPR036179">
    <property type="entry name" value="Ig-like_dom_sf"/>
</dbReference>
<organism evidence="3 4">
    <name type="scientific">Nephila pilipes</name>
    <name type="common">Giant wood spider</name>
    <name type="synonym">Nephila maculata</name>
    <dbReference type="NCBI Taxonomy" id="299642"/>
    <lineage>
        <taxon>Eukaryota</taxon>
        <taxon>Metazoa</taxon>
        <taxon>Ecdysozoa</taxon>
        <taxon>Arthropoda</taxon>
        <taxon>Chelicerata</taxon>
        <taxon>Arachnida</taxon>
        <taxon>Araneae</taxon>
        <taxon>Araneomorphae</taxon>
        <taxon>Entelegynae</taxon>
        <taxon>Araneoidea</taxon>
        <taxon>Nephilidae</taxon>
        <taxon>Nephila</taxon>
    </lineage>
</organism>
<dbReference type="Pfam" id="PF07686">
    <property type="entry name" value="V-set"/>
    <property type="match status" value="1"/>
</dbReference>
<dbReference type="AlphaFoldDB" id="A0A8X6TUN6"/>
<comment type="caution">
    <text evidence="3">The sequence shown here is derived from an EMBL/GenBank/DDBJ whole genome shotgun (WGS) entry which is preliminary data.</text>
</comment>
<evidence type="ECO:0000313" key="3">
    <source>
        <dbReference type="EMBL" id="GFT58223.1"/>
    </source>
</evidence>
<dbReference type="SUPFAM" id="SSF48726">
    <property type="entry name" value="Immunoglobulin"/>
    <property type="match status" value="2"/>
</dbReference>
<dbReference type="SMART" id="SM00406">
    <property type="entry name" value="IGv"/>
    <property type="match status" value="1"/>
</dbReference>
<feature type="domain" description="Ig-like" evidence="2">
    <location>
        <begin position="85"/>
        <end position="184"/>
    </location>
</feature>
<evidence type="ECO:0000313" key="4">
    <source>
        <dbReference type="Proteomes" id="UP000887013"/>
    </source>
</evidence>
<dbReference type="PANTHER" id="PTHR23279:SF46">
    <property type="entry name" value="DEFECTIVE PROBOSCIS EXTENSION RESPONSE 10, ISOFORM A-RELATED"/>
    <property type="match status" value="1"/>
</dbReference>
<dbReference type="CDD" id="cd00096">
    <property type="entry name" value="Ig"/>
    <property type="match status" value="1"/>
</dbReference>
<keyword evidence="1" id="KW-0472">Membrane</keyword>
<accession>A0A8X6TUN6</accession>
<keyword evidence="4" id="KW-1185">Reference proteome</keyword>
<dbReference type="OrthoDB" id="190835at2759"/>
<dbReference type="InterPro" id="IPR003599">
    <property type="entry name" value="Ig_sub"/>
</dbReference>
<dbReference type="PROSITE" id="PS50835">
    <property type="entry name" value="IG_LIKE"/>
    <property type="match status" value="2"/>
</dbReference>
<dbReference type="GO" id="GO:0032589">
    <property type="term" value="C:neuron projection membrane"/>
    <property type="evidence" value="ECO:0007669"/>
    <property type="project" value="TreeGrafter"/>
</dbReference>
<reference evidence="3" key="1">
    <citation type="submission" date="2020-08" db="EMBL/GenBank/DDBJ databases">
        <title>Multicomponent nature underlies the extraordinary mechanical properties of spider dragline silk.</title>
        <authorList>
            <person name="Kono N."/>
            <person name="Nakamura H."/>
            <person name="Mori M."/>
            <person name="Yoshida Y."/>
            <person name="Ohtoshi R."/>
            <person name="Malay A.D."/>
            <person name="Moran D.A.P."/>
            <person name="Tomita M."/>
            <person name="Numata K."/>
            <person name="Arakawa K."/>
        </authorList>
    </citation>
    <scope>NUCLEOTIDE SEQUENCE</scope>
</reference>
<protein>
    <submittedName>
        <fullName evidence="3">Ig-like domain-containing protein</fullName>
    </submittedName>
</protein>
<dbReference type="InterPro" id="IPR013106">
    <property type="entry name" value="Ig_V-set"/>
</dbReference>
<keyword evidence="1" id="KW-0812">Transmembrane</keyword>
<dbReference type="EMBL" id="BMAW01018392">
    <property type="protein sequence ID" value="GFT58223.1"/>
    <property type="molecule type" value="Genomic_DNA"/>
</dbReference>
<proteinExistence type="predicted"/>
<dbReference type="SMART" id="SM00408">
    <property type="entry name" value="IGc2"/>
    <property type="match status" value="2"/>
</dbReference>
<feature type="domain" description="Ig-like" evidence="2">
    <location>
        <begin position="188"/>
        <end position="280"/>
    </location>
</feature>
<name>A0A8X6TUN6_NEPPI</name>
<evidence type="ECO:0000256" key="1">
    <source>
        <dbReference type="SAM" id="Phobius"/>
    </source>
</evidence>
<dbReference type="GO" id="GO:0050808">
    <property type="term" value="P:synapse organization"/>
    <property type="evidence" value="ECO:0007669"/>
    <property type="project" value="TreeGrafter"/>
</dbReference>
<keyword evidence="1" id="KW-1133">Transmembrane helix</keyword>
<evidence type="ECO:0000259" key="2">
    <source>
        <dbReference type="PROSITE" id="PS50835"/>
    </source>
</evidence>
<sequence>MYGLRRLRDTTARGHFDAPNLLFWIILGLILNAWPVLLFGSTEKVTPGKVQDFGCLMSTNTTRSRPRRSPTLVGHSHLLSKVEHPTFDYSVPTNVTTQLGQTVYLHCKVHNLGDKVVSWIRRRDFHVLTVALHTYTADDRFVAVNMDRSDDWMLQIKLAQLADEGLYECQVNTHPLISFFVNLTVLVPKSSIREAPDLYVKTGSSINLTCIISKSPEPPVFVFWYHNDRMINYDSSGGDISVHKAGQDTAISRLFIKNAQPSDSGNYTCCPSNADASSISVHVLNGEKRAAMQHDLNTSPASGALTTATDHYSWGFSISLLFFLVLSS</sequence>
<dbReference type="Proteomes" id="UP000887013">
    <property type="component" value="Unassembled WGS sequence"/>
</dbReference>
<feature type="transmembrane region" description="Helical" evidence="1">
    <location>
        <begin position="21"/>
        <end position="40"/>
    </location>
</feature>
<dbReference type="InterPro" id="IPR003598">
    <property type="entry name" value="Ig_sub2"/>
</dbReference>
<dbReference type="InterPro" id="IPR013783">
    <property type="entry name" value="Ig-like_fold"/>
</dbReference>
<dbReference type="SMART" id="SM00409">
    <property type="entry name" value="IG"/>
    <property type="match status" value="2"/>
</dbReference>
<gene>
    <name evidence="3" type="primary">AVEN_210053_1</name>
    <name evidence="3" type="ORF">NPIL_71711</name>
</gene>
<dbReference type="FunFam" id="2.60.40.10:FF:000533">
    <property type="entry name" value="Uncharacterized protein, isoform A"/>
    <property type="match status" value="1"/>
</dbReference>
<dbReference type="Gene3D" id="2.60.40.10">
    <property type="entry name" value="Immunoglobulins"/>
    <property type="match status" value="2"/>
</dbReference>
<dbReference type="FunFam" id="2.60.40.10:FF:000129">
    <property type="entry name" value="CLUMA_CG018772, isoform A"/>
    <property type="match status" value="1"/>
</dbReference>
<dbReference type="InterPro" id="IPR037448">
    <property type="entry name" value="Zig-8"/>
</dbReference>
<dbReference type="InterPro" id="IPR007110">
    <property type="entry name" value="Ig-like_dom"/>
</dbReference>
<dbReference type="PANTHER" id="PTHR23279">
    <property type="entry name" value="DEFECTIVE PROBOSCIS EXTENSION RESPONSE DPR -RELATED"/>
    <property type="match status" value="1"/>
</dbReference>